<feature type="compositionally biased region" description="Polar residues" evidence="1">
    <location>
        <begin position="1587"/>
        <end position="1603"/>
    </location>
</feature>
<dbReference type="EMBL" id="MLFU01000172">
    <property type="protein sequence ID" value="KAK1475212.1"/>
    <property type="molecule type" value="Genomic_DNA"/>
</dbReference>
<keyword evidence="3" id="KW-1185">Reference proteome</keyword>
<feature type="region of interest" description="Disordered" evidence="1">
    <location>
        <begin position="587"/>
        <end position="625"/>
    </location>
</feature>
<feature type="region of interest" description="Disordered" evidence="1">
    <location>
        <begin position="1567"/>
        <end position="1639"/>
    </location>
</feature>
<evidence type="ECO:0000313" key="2">
    <source>
        <dbReference type="EMBL" id="KAK1475212.1"/>
    </source>
</evidence>
<reference evidence="2 3" key="1">
    <citation type="submission" date="2016-10" db="EMBL/GenBank/DDBJ databases">
        <title>The genome sequence of Colletotrichum fioriniae PJ7.</title>
        <authorList>
            <person name="Baroncelli R."/>
        </authorList>
    </citation>
    <scope>NUCLEOTIDE SEQUENCE [LARGE SCALE GENOMIC DNA]</scope>
    <source>
        <strain evidence="2 3">Tom-12</strain>
    </source>
</reference>
<protein>
    <submittedName>
        <fullName evidence="2">Uncharacterized protein</fullName>
    </submittedName>
</protein>
<proteinExistence type="predicted"/>
<feature type="compositionally biased region" description="Low complexity" evidence="1">
    <location>
        <begin position="1608"/>
        <end position="1632"/>
    </location>
</feature>
<evidence type="ECO:0000313" key="3">
    <source>
        <dbReference type="Proteomes" id="UP001227543"/>
    </source>
</evidence>
<comment type="caution">
    <text evidence="2">The sequence shown here is derived from an EMBL/GenBank/DDBJ whole genome shotgun (WGS) entry which is preliminary data.</text>
</comment>
<dbReference type="GeneID" id="85415890"/>
<name>A0ABQ9QKS6_9PEZI</name>
<organism evidence="2 3">
    <name type="scientific">Colletotrichum tamarilloi</name>
    <dbReference type="NCBI Taxonomy" id="1209934"/>
    <lineage>
        <taxon>Eukaryota</taxon>
        <taxon>Fungi</taxon>
        <taxon>Dikarya</taxon>
        <taxon>Ascomycota</taxon>
        <taxon>Pezizomycotina</taxon>
        <taxon>Sordariomycetes</taxon>
        <taxon>Hypocreomycetidae</taxon>
        <taxon>Glomerellales</taxon>
        <taxon>Glomerellaceae</taxon>
        <taxon>Colletotrichum</taxon>
        <taxon>Colletotrichum acutatum species complex</taxon>
    </lineage>
</organism>
<feature type="region of interest" description="Disordered" evidence="1">
    <location>
        <begin position="1361"/>
        <end position="1384"/>
    </location>
</feature>
<evidence type="ECO:0000256" key="1">
    <source>
        <dbReference type="SAM" id="MobiDB-lite"/>
    </source>
</evidence>
<sequence>MDVNNSNLTDLKYGYDFVVSTTQASINSGLLEYLWESNQPVNYICYISDSNNGNATTQISLDELLKRTDGVNPFEILDGASPNDPRIEELTRNNFVVGVKIRIGVPPGVMPKELPPILELGKSDGKSLFRMFCSEFQVIQNTTSEGPSANGRWNVWNQPSGSPWYIETDVNILNKSLDWGLETPYFNHRPELMGNLKSQFNYLPPSKSYSLQQTLMDLETAADQSTPNFVGIPVGSPALEILQKNFVDLYSKAAKSYGQPILAVAAVAEDHPDPSTLQVTSVEVGISRYKDSNACVVNNPTPEQAAAATLDHLCMTNCHSAPAVSDPHWHWNWVQPGEVKSQSGVIAIKRSVFAEQLMNIILPSARKSCLTSKVHIDYDDYLGNWKQVIQFSPGQWPQTRDVRTPDNGEWIIDITWSAEGYPDVKCENSEMWGRFYDSIEVVPHYYCEVKVNGSIITISQRLWVVVSLMCEGITQSPLNAYDVTITDTYDLSVDHTGQLSIDRDKDKFQKQDNSQSAEPNYWGNLYAGITDHLKDIKAEVTQLASLDLESIKFPPTNNFVFPGGKVFTYTSARFSNHQDLICDITYTAPAEPSQPPPRADAPVTDPSSDNPPTRPAPKLPEATGPPAYSMAHTTDLIQNYIQGEIVAPTAKFEALQTDDGHSLLFSLSTDNVFNVIMEQSRTTKTGWVRMPLSPLSSASTSVRTFDVGQSVTDGTIGMALVVSEGGSDKLLLSLCNSSSDTSWTAKPQWSTIDFDAEGHAGSESINIVRVMFAEPQGSRQHIIVDIDRSSNKADKDIARYYVNPHKTSGRSWTLHGLPVDIQTGYYQSCVGRAAYGFVDGVYTLGTAGDSAQLVYVPIENAFGDGPPLPCRLKLPTETQASAIAAARRSGSLASPDGTTDLFAVSNSTLFYFPAECQTEGSVATQLLESNVLSGTTELAAMTHRGVTTIWGKNASNDVYYLSCPSSQLNNQKAWSVPVPIVFGVEQMTPYLNRSDGGNAIFTSGSGKLERLTQATGTDAKLWAVDEIKLEATGTKTKPLQFKSYTTTIQVLDEHELPTTGVNLSISTSSRTPVYMNGIYYVLGPAPVTVVTDATGSLTVVEALQDSINGTLMKVTCNNGEAEITINPMEKSFQTVAALSSEGALRDAKVPTNTVSGGIRGTPTWTTLVGETVSSNDMANVANSLSKLGTTYGLVKPTVTPRSCMSVIPHTLYTSSSSVDSLGHDVAIAAGDLFRWLKSDVDHVIDIIKDDATEAWHFVATISGKVYRAALTSVEAIVGAAEWIFNAIKTGIKKVMSFVEFLYDWDDIERTKKILCNMTRQWLSSQVASIQTTKSMFDVQMANAEEKVKNWAGIPDCSKMLGSKASQPTGASASNPAKGHTSGSQMMMTHYKNHGANLTIVGATPKMARDASHQAINDLLDALEKEGQTLSDAYAQLKSLAEGFSSMTVEAVLKELVGIVGVTMLSTVQVVVDALLTVLIDLADSAIGLLDTRIHIPVISDILNDIGISDVTYLDLVCWIPAMSYTVIYKIANQEAPFAAHEAEVQAFLAADNWEALQTCLGSKQSRSRAQSFEGQEKSHMGTAGAVSESSNTFMARQEQQPNSHRSDTSVTSVSSAASVTSTSTAPTSPTSTRSNKPAGRTFGQEIYHLGHIIGSTTKLMAAYVDYCEVLLPAEDNPYSKVSTSLLVLDEGSAMIADLAMDNAPIEDAAIRRLSKLTTIIRVGSLIVFNDLVQNQLHNTRFRSLVVTGPADVVRTTGAMVDAVLAAPAAIISLDHLFEIARDVVADREMDQERGAAVAGEVSNLASYVSRFCYYLAAQAPRPTGLPFAQYMAYADLAGAGLEVVQAEL</sequence>
<dbReference type="RefSeq" id="XP_060373750.1">
    <property type="nucleotide sequence ID" value="XM_060531652.1"/>
</dbReference>
<accession>A0ABQ9QKS6</accession>
<gene>
    <name evidence="2" type="ORF">CTAM01_15658</name>
</gene>
<feature type="compositionally biased region" description="Polar residues" evidence="1">
    <location>
        <begin position="1363"/>
        <end position="1384"/>
    </location>
</feature>
<dbReference type="Proteomes" id="UP001227543">
    <property type="component" value="Unassembled WGS sequence"/>
</dbReference>